<protein>
    <submittedName>
        <fullName evidence="5">AraC family transcriptional regulator</fullName>
    </submittedName>
</protein>
<dbReference type="SMART" id="SM00342">
    <property type="entry name" value="HTH_ARAC"/>
    <property type="match status" value="1"/>
</dbReference>
<dbReference type="Proteomes" id="UP001155059">
    <property type="component" value="Unassembled WGS sequence"/>
</dbReference>
<dbReference type="GO" id="GO:0003700">
    <property type="term" value="F:DNA-binding transcription factor activity"/>
    <property type="evidence" value="ECO:0007669"/>
    <property type="project" value="InterPro"/>
</dbReference>
<evidence type="ECO:0000256" key="3">
    <source>
        <dbReference type="ARBA" id="ARBA00023163"/>
    </source>
</evidence>
<dbReference type="SUPFAM" id="SSF46689">
    <property type="entry name" value="Homeodomain-like"/>
    <property type="match status" value="2"/>
</dbReference>
<keyword evidence="2" id="KW-0238">DNA-binding</keyword>
<dbReference type="InterPro" id="IPR018060">
    <property type="entry name" value="HTH_AraC"/>
</dbReference>
<gene>
    <name evidence="5" type="ORF">M1B34_11175</name>
</gene>
<dbReference type="InterPro" id="IPR018062">
    <property type="entry name" value="HTH_AraC-typ_CS"/>
</dbReference>
<evidence type="ECO:0000259" key="4">
    <source>
        <dbReference type="PROSITE" id="PS01124"/>
    </source>
</evidence>
<name>A0A9X1YV64_9PSED</name>
<keyword evidence="1" id="KW-0805">Transcription regulation</keyword>
<evidence type="ECO:0000256" key="2">
    <source>
        <dbReference type="ARBA" id="ARBA00023125"/>
    </source>
</evidence>
<dbReference type="InterPro" id="IPR014710">
    <property type="entry name" value="RmlC-like_jellyroll"/>
</dbReference>
<dbReference type="Pfam" id="PF12833">
    <property type="entry name" value="HTH_18"/>
    <property type="match status" value="1"/>
</dbReference>
<reference evidence="5 6" key="1">
    <citation type="journal article" date="2022" name="Int. J. Syst. Evol. Microbiol.">
        <title>Pseudomonas aegrilactucae sp. nov. and Pseudomonas morbosilactucae sp. nov., pathogens causing bacterial rot of lettuce in Japan.</title>
        <authorList>
            <person name="Sawada H."/>
            <person name="Fujikawa T."/>
            <person name="Satou M."/>
        </authorList>
    </citation>
    <scope>NUCLEOTIDE SEQUENCE [LARGE SCALE GENOMIC DNA]</scope>
    <source>
        <strain evidence="5 6">MAFF 302030</strain>
    </source>
</reference>
<dbReference type="Pfam" id="PF02311">
    <property type="entry name" value="AraC_binding"/>
    <property type="match status" value="1"/>
</dbReference>
<accession>A0A9X1YV64</accession>
<dbReference type="RefSeq" id="WP_268265167.1">
    <property type="nucleotide sequence ID" value="NZ_JALQCW010000023.1"/>
</dbReference>
<dbReference type="Gene3D" id="2.60.120.10">
    <property type="entry name" value="Jelly Rolls"/>
    <property type="match status" value="1"/>
</dbReference>
<dbReference type="InterPro" id="IPR003313">
    <property type="entry name" value="AraC-bd"/>
</dbReference>
<dbReference type="GO" id="GO:0009893">
    <property type="term" value="P:positive regulation of metabolic process"/>
    <property type="evidence" value="ECO:0007669"/>
    <property type="project" value="UniProtKB-ARBA"/>
</dbReference>
<evidence type="ECO:0000313" key="6">
    <source>
        <dbReference type="Proteomes" id="UP001155059"/>
    </source>
</evidence>
<proteinExistence type="predicted"/>
<reference evidence="5 6" key="2">
    <citation type="journal article" date="2023" name="Plant Pathol.">
        <title>Dismantling and reorganizing Pseudomonas marginalis sensu#lato.</title>
        <authorList>
            <person name="Sawada H."/>
            <person name="Fujikawa T."/>
            <person name="Satou M."/>
        </authorList>
    </citation>
    <scope>NUCLEOTIDE SEQUENCE [LARGE SCALE GENOMIC DNA]</scope>
    <source>
        <strain evidence="5 6">MAFF 302030</strain>
    </source>
</reference>
<dbReference type="AlphaFoldDB" id="A0A9X1YV64"/>
<dbReference type="SUPFAM" id="SSF51215">
    <property type="entry name" value="Regulatory protein AraC"/>
    <property type="match status" value="1"/>
</dbReference>
<dbReference type="PROSITE" id="PS01124">
    <property type="entry name" value="HTH_ARAC_FAMILY_2"/>
    <property type="match status" value="1"/>
</dbReference>
<organism evidence="5 6">
    <name type="scientific">Pseudomonas morbosilactucae</name>
    <dbReference type="NCBI Taxonomy" id="2938197"/>
    <lineage>
        <taxon>Bacteria</taxon>
        <taxon>Pseudomonadati</taxon>
        <taxon>Pseudomonadota</taxon>
        <taxon>Gammaproteobacteria</taxon>
        <taxon>Pseudomonadales</taxon>
        <taxon>Pseudomonadaceae</taxon>
        <taxon>Pseudomonas</taxon>
    </lineage>
</organism>
<dbReference type="InterPro" id="IPR009057">
    <property type="entry name" value="Homeodomain-like_sf"/>
</dbReference>
<dbReference type="Gene3D" id="1.10.10.60">
    <property type="entry name" value="Homeodomain-like"/>
    <property type="match status" value="2"/>
</dbReference>
<dbReference type="PROSITE" id="PS00041">
    <property type="entry name" value="HTH_ARAC_FAMILY_1"/>
    <property type="match status" value="1"/>
</dbReference>
<dbReference type="InterPro" id="IPR037923">
    <property type="entry name" value="HTH-like"/>
</dbReference>
<evidence type="ECO:0000313" key="5">
    <source>
        <dbReference type="EMBL" id="MCK9798269.1"/>
    </source>
</evidence>
<dbReference type="PANTHER" id="PTHR43280">
    <property type="entry name" value="ARAC-FAMILY TRANSCRIPTIONAL REGULATOR"/>
    <property type="match status" value="1"/>
</dbReference>
<evidence type="ECO:0000256" key="1">
    <source>
        <dbReference type="ARBA" id="ARBA00023015"/>
    </source>
</evidence>
<comment type="caution">
    <text evidence="5">The sequence shown here is derived from an EMBL/GenBank/DDBJ whole genome shotgun (WGS) entry which is preliminary data.</text>
</comment>
<keyword evidence="3" id="KW-0804">Transcription</keyword>
<feature type="domain" description="HTH araC/xylS-type" evidence="4">
    <location>
        <begin position="184"/>
        <end position="282"/>
    </location>
</feature>
<sequence>MLPFAQTRNPMPTLPGHELVEFDRQQINLFAAQVQRCEAHWHAAAELIHVLQGRFAIRLDQHSQELGPGGMLYINQERIHELQALEPDSQLLTVQFSPHLFNDLQPALLIDYQVADSLHYSARDREIKAALKQLVEQQLQGTDRDPFRRIALIYLLLSSLQQANAGPRQPPPEPLRSKDQQLIKHCIDYIHCHYERELPLAEVAAQAHLSYHHFSKLFKKVNGCNFKDYLAQVRINRARFLLKHTPLPITEISYSCGFSEHKQLIAAFRTYCALTPSEYRKQYLSQLQRDYHDAGRDVRCLEWDSRLMGLLDPSP</sequence>
<dbReference type="PANTHER" id="PTHR43280:SF2">
    <property type="entry name" value="HTH-TYPE TRANSCRIPTIONAL REGULATOR EXSA"/>
    <property type="match status" value="1"/>
</dbReference>
<dbReference type="GO" id="GO:0043565">
    <property type="term" value="F:sequence-specific DNA binding"/>
    <property type="evidence" value="ECO:0007669"/>
    <property type="project" value="InterPro"/>
</dbReference>
<dbReference type="EMBL" id="JALQCW010000023">
    <property type="protein sequence ID" value="MCK9798269.1"/>
    <property type="molecule type" value="Genomic_DNA"/>
</dbReference>